<evidence type="ECO:0000313" key="3">
    <source>
        <dbReference type="Proteomes" id="UP000192521"/>
    </source>
</evidence>
<protein>
    <submittedName>
        <fullName evidence="2">Uncharacterized protein</fullName>
    </submittedName>
</protein>
<proteinExistence type="predicted"/>
<comment type="caution">
    <text evidence="2">The sequence shown here is derived from an EMBL/GenBank/DDBJ whole genome shotgun (WGS) entry which is preliminary data.</text>
</comment>
<keyword evidence="2" id="KW-0614">Plasmid</keyword>
<organism evidence="2 3">
    <name type="scientific">Kluyvera intermedia</name>
    <name type="common">Enterobacter intermedius</name>
    <dbReference type="NCBI Taxonomy" id="61648"/>
    <lineage>
        <taxon>Bacteria</taxon>
        <taxon>Pseudomonadati</taxon>
        <taxon>Pseudomonadota</taxon>
        <taxon>Gammaproteobacteria</taxon>
        <taxon>Enterobacterales</taxon>
        <taxon>Enterobacteriaceae</taxon>
        <taxon>Kluyvera</taxon>
    </lineage>
</organism>
<geneLocation type="plasmid" evidence="2">
    <name>unnamed2</name>
</geneLocation>
<evidence type="ECO:0000313" key="2">
    <source>
        <dbReference type="EMBL" id="ORJ49419.1"/>
    </source>
</evidence>
<dbReference type="RefSeq" id="WP_085006636.1">
    <property type="nucleotide sequence ID" value="NZ_MWPR01000023.1"/>
</dbReference>
<reference evidence="2 3" key="1">
    <citation type="submission" date="2017-02" db="EMBL/GenBank/DDBJ databases">
        <title>Draft genome sequence of a Kluyvera intermedia isolate from a patient with a pancreatic abscess.</title>
        <authorList>
            <person name="Thele R."/>
        </authorList>
    </citation>
    <scope>NUCLEOTIDE SEQUENCE [LARGE SCALE GENOMIC DNA]</scope>
    <source>
        <strain evidence="2 3">FOSA7093</strain>
        <plasmid evidence="2">unnamed2</plasmid>
    </source>
</reference>
<gene>
    <name evidence="2" type="ORF">B2M27_15540</name>
</gene>
<sequence>MHTQNVNVKTAGEETAGRWGKNTSAEKGGTEMPDSVSAGQKYTGFFGRVLRAIDSADYDVACEQEACHHYGDPFTRINHFTTWISGFVSAFHSHLS</sequence>
<name>A0ABX3UDR0_KLUIN</name>
<keyword evidence="3" id="KW-1185">Reference proteome</keyword>
<feature type="region of interest" description="Disordered" evidence="1">
    <location>
        <begin position="1"/>
        <end position="35"/>
    </location>
</feature>
<evidence type="ECO:0000256" key="1">
    <source>
        <dbReference type="SAM" id="MobiDB-lite"/>
    </source>
</evidence>
<dbReference type="Proteomes" id="UP000192521">
    <property type="component" value="Unassembled WGS sequence"/>
</dbReference>
<accession>A0ABX3UDR0</accession>
<dbReference type="EMBL" id="MWPR01000023">
    <property type="protein sequence ID" value="ORJ49419.1"/>
    <property type="molecule type" value="Genomic_DNA"/>
</dbReference>